<dbReference type="KEGG" id="salj:SMD11_3364"/>
<organism evidence="1 2">
    <name type="scientific">Streptomyces albireticuli</name>
    <dbReference type="NCBI Taxonomy" id="1940"/>
    <lineage>
        <taxon>Bacteria</taxon>
        <taxon>Bacillati</taxon>
        <taxon>Actinomycetota</taxon>
        <taxon>Actinomycetes</taxon>
        <taxon>Kitasatosporales</taxon>
        <taxon>Streptomycetaceae</taxon>
        <taxon>Streptomyces</taxon>
    </lineage>
</organism>
<reference evidence="1 2" key="1">
    <citation type="submission" date="2017-06" db="EMBL/GenBank/DDBJ databases">
        <title>Streptomyces albireticuli Genome sequencing and assembly.</title>
        <authorList>
            <person name="Wang Y."/>
            <person name="Du B."/>
            <person name="Ding Y."/>
            <person name="Liu H."/>
            <person name="Hou Q."/>
            <person name="Liu K."/>
            <person name="Yao L."/>
            <person name="Wang C."/>
        </authorList>
    </citation>
    <scope>NUCLEOTIDE SEQUENCE [LARGE SCALE GENOMIC DNA]</scope>
    <source>
        <strain evidence="1 2">MDJK11</strain>
    </source>
</reference>
<dbReference type="Proteomes" id="UP000195755">
    <property type="component" value="Chromosome"/>
</dbReference>
<dbReference type="AlphaFoldDB" id="A0A1Z2L3Y0"/>
<proteinExistence type="predicted"/>
<accession>A0A1Z2L3Y0</accession>
<dbReference type="EMBL" id="CP021744">
    <property type="protein sequence ID" value="ARZ69000.1"/>
    <property type="molecule type" value="Genomic_DNA"/>
</dbReference>
<protein>
    <submittedName>
        <fullName evidence="1">Uncharacterized protein</fullName>
    </submittedName>
</protein>
<sequence length="33" mass="3303">MGAEHVGAFIAAAAEREVLARTMDGMLPGDGGT</sequence>
<evidence type="ECO:0000313" key="1">
    <source>
        <dbReference type="EMBL" id="ARZ69000.1"/>
    </source>
</evidence>
<gene>
    <name evidence="1" type="ORF">SMD11_3364</name>
</gene>
<evidence type="ECO:0000313" key="2">
    <source>
        <dbReference type="Proteomes" id="UP000195755"/>
    </source>
</evidence>
<name>A0A1Z2L3Y0_9ACTN</name>